<evidence type="ECO:0000313" key="2">
    <source>
        <dbReference type="EMBL" id="ADE53329.1"/>
    </source>
</evidence>
<keyword evidence="1" id="KW-0812">Transmembrane</keyword>
<evidence type="ECO:0000256" key="1">
    <source>
        <dbReference type="SAM" id="Phobius"/>
    </source>
</evidence>
<feature type="transmembrane region" description="Helical" evidence="1">
    <location>
        <begin position="77"/>
        <end position="94"/>
    </location>
</feature>
<sequence length="176" mass="19711">MEINYDNFSLSDLKKSAQQIDREKFPEKYQTICAAIERKENEEREQKRESVPPHVPLGCTLVTLACLYLMASNQATVVLIVAVVQLVAGISLILRKEWAVILSLFALLPFALELEFGNSLIYSIQPKLAFSVWLGFDPIHVGFSTITCGVLISWAYLAYCIKAQRKGSNQAVRDNG</sequence>
<protein>
    <submittedName>
        <fullName evidence="2">Uncharacterized protein</fullName>
    </submittedName>
</protein>
<organism evidence="2 3">
    <name type="scientific">Coraliomargarita akajimensis (strain DSM 45221 / IAM 15411 / JCM 23193 / KCTC 12865 / 04OKA010-24)</name>
    <dbReference type="NCBI Taxonomy" id="583355"/>
    <lineage>
        <taxon>Bacteria</taxon>
        <taxon>Pseudomonadati</taxon>
        <taxon>Verrucomicrobiota</taxon>
        <taxon>Opitutia</taxon>
        <taxon>Puniceicoccales</taxon>
        <taxon>Coraliomargaritaceae</taxon>
        <taxon>Coraliomargarita</taxon>
    </lineage>
</organism>
<dbReference type="AlphaFoldDB" id="D5EMC3"/>
<feature type="transmembrane region" description="Helical" evidence="1">
    <location>
        <begin position="141"/>
        <end position="161"/>
    </location>
</feature>
<accession>D5EMC3</accession>
<dbReference type="OrthoDB" id="7041927at2"/>
<proteinExistence type="predicted"/>
<dbReference type="Proteomes" id="UP000000925">
    <property type="component" value="Chromosome"/>
</dbReference>
<reference evidence="2 3" key="1">
    <citation type="journal article" date="2010" name="Stand. Genomic Sci.">
        <title>Complete genome sequence of Coraliomargarita akajimensis type strain (04OKA010-24).</title>
        <authorList>
            <person name="Mavromatis K."/>
            <person name="Abt B."/>
            <person name="Brambilla E."/>
            <person name="Lapidus A."/>
            <person name="Copeland A."/>
            <person name="Deshpande S."/>
            <person name="Nolan M."/>
            <person name="Lucas S."/>
            <person name="Tice H."/>
            <person name="Cheng J.F."/>
            <person name="Han C."/>
            <person name="Detter J.C."/>
            <person name="Woyke T."/>
            <person name="Goodwin L."/>
            <person name="Pitluck S."/>
            <person name="Held B."/>
            <person name="Brettin T."/>
            <person name="Tapia R."/>
            <person name="Ivanova N."/>
            <person name="Mikhailova N."/>
            <person name="Pati A."/>
            <person name="Liolios K."/>
            <person name="Chen A."/>
            <person name="Palaniappan K."/>
            <person name="Land M."/>
            <person name="Hauser L."/>
            <person name="Chang Y.J."/>
            <person name="Jeffries C.D."/>
            <person name="Rohde M."/>
            <person name="Goker M."/>
            <person name="Bristow J."/>
            <person name="Eisen J.A."/>
            <person name="Markowitz V."/>
            <person name="Hugenholtz P."/>
            <person name="Klenk H.P."/>
            <person name="Kyrpides N.C."/>
        </authorList>
    </citation>
    <scope>NUCLEOTIDE SEQUENCE [LARGE SCALE GENOMIC DNA]</scope>
    <source>
        <strain evidence="3">DSM 45221 / IAM 15411 / JCM 23193 / KCTC 12865</strain>
    </source>
</reference>
<dbReference type="KEGG" id="caa:Caka_0303"/>
<name>D5EMC3_CORAD</name>
<feature type="transmembrane region" description="Helical" evidence="1">
    <location>
        <begin position="101"/>
        <end position="121"/>
    </location>
</feature>
<keyword evidence="1" id="KW-1133">Transmembrane helix</keyword>
<gene>
    <name evidence="2" type="ordered locus">Caka_0303</name>
</gene>
<evidence type="ECO:0000313" key="3">
    <source>
        <dbReference type="Proteomes" id="UP000000925"/>
    </source>
</evidence>
<keyword evidence="3" id="KW-1185">Reference proteome</keyword>
<dbReference type="STRING" id="583355.Caka_0303"/>
<dbReference type="EMBL" id="CP001998">
    <property type="protein sequence ID" value="ADE53329.1"/>
    <property type="molecule type" value="Genomic_DNA"/>
</dbReference>
<dbReference type="RefSeq" id="WP_013042055.1">
    <property type="nucleotide sequence ID" value="NC_014008.1"/>
</dbReference>
<dbReference type="HOGENOM" id="CLU_1522680_0_0_0"/>
<keyword evidence="1" id="KW-0472">Membrane</keyword>